<proteinExistence type="predicted"/>
<gene>
    <name evidence="1" type="ordered locus">Mahau_0368</name>
</gene>
<dbReference type="HOGENOM" id="CLU_121413_1_0_9"/>
<evidence type="ECO:0000313" key="2">
    <source>
        <dbReference type="Proteomes" id="UP000008457"/>
    </source>
</evidence>
<protein>
    <recommendedName>
        <fullName evidence="3">DUF327 domain-containing protein</fullName>
    </recommendedName>
</protein>
<evidence type="ECO:0008006" key="3">
    <source>
        <dbReference type="Google" id="ProtNLM"/>
    </source>
</evidence>
<dbReference type="Pfam" id="PF03885">
    <property type="entry name" value="DUF327"/>
    <property type="match status" value="1"/>
</dbReference>
<dbReference type="eggNOG" id="COG1728">
    <property type="taxonomic scope" value="Bacteria"/>
</dbReference>
<reference evidence="2" key="1">
    <citation type="submission" date="2010-11" db="EMBL/GenBank/DDBJ databases">
        <title>The complete genome of Mahella australiensis DSM 15567.</title>
        <authorList>
            <consortium name="US DOE Joint Genome Institute (JGI-PGF)"/>
            <person name="Lucas S."/>
            <person name="Copeland A."/>
            <person name="Lapidus A."/>
            <person name="Bruce D."/>
            <person name="Goodwin L."/>
            <person name="Pitluck S."/>
            <person name="Kyrpides N."/>
            <person name="Mavromatis K."/>
            <person name="Pagani I."/>
            <person name="Ivanova N."/>
            <person name="Teshima H."/>
            <person name="Brettin T."/>
            <person name="Detter J.C."/>
            <person name="Han C."/>
            <person name="Tapia R."/>
            <person name="Land M."/>
            <person name="Hauser L."/>
            <person name="Markowitz V."/>
            <person name="Cheng J.-F."/>
            <person name="Hugenholtz P."/>
            <person name="Woyke T."/>
            <person name="Wu D."/>
            <person name="Spring S."/>
            <person name="Pukall R."/>
            <person name="Steenblock K."/>
            <person name="Schneider S."/>
            <person name="Klenk H.-P."/>
            <person name="Eisen J.A."/>
        </authorList>
    </citation>
    <scope>NUCLEOTIDE SEQUENCE [LARGE SCALE GENOMIC DNA]</scope>
    <source>
        <strain evidence="2">DSM 15567 / CIP 107919 / 50-1 BON</strain>
    </source>
</reference>
<reference evidence="1 2" key="2">
    <citation type="journal article" date="2011" name="Stand. Genomic Sci.">
        <title>Complete genome sequence of Mahella australiensis type strain (50-1 BON).</title>
        <authorList>
            <person name="Sikorski J."/>
            <person name="Teshima H."/>
            <person name="Nolan M."/>
            <person name="Lucas S."/>
            <person name="Hammon N."/>
            <person name="Deshpande S."/>
            <person name="Cheng J.F."/>
            <person name="Pitluck S."/>
            <person name="Liolios K."/>
            <person name="Pagani I."/>
            <person name="Ivanova N."/>
            <person name="Huntemann M."/>
            <person name="Mavromatis K."/>
            <person name="Ovchinikova G."/>
            <person name="Pati A."/>
            <person name="Tapia R."/>
            <person name="Han C."/>
            <person name="Goodwin L."/>
            <person name="Chen A."/>
            <person name="Palaniappan K."/>
            <person name="Land M."/>
            <person name="Hauser L."/>
            <person name="Ngatchou-Djao O.D."/>
            <person name="Rohde M."/>
            <person name="Pukall R."/>
            <person name="Spring S."/>
            <person name="Abt B."/>
            <person name="Goker M."/>
            <person name="Detter J.C."/>
            <person name="Woyke T."/>
            <person name="Bristow J."/>
            <person name="Markowitz V."/>
            <person name="Hugenholtz P."/>
            <person name="Eisen J.A."/>
            <person name="Kyrpides N.C."/>
            <person name="Klenk H.P."/>
            <person name="Lapidus A."/>
        </authorList>
    </citation>
    <scope>NUCLEOTIDE SEQUENCE [LARGE SCALE GENOMIC DNA]</scope>
    <source>
        <strain evidence="2">DSM 15567 / CIP 107919 / 50-1 BON</strain>
    </source>
</reference>
<sequence length="149" mass="16634">MKVNDIRGGYAYNSQPSDAVHIDKNAPGGAFSQAFGNAAGRDAKEWLNGMLSDIKVQGQRLEKNTDLAGLLHYRRTIAIFLNAVTSSMLQFSTSEVVDKRGRRKRYTIIKRIDEQLELLTEQVMMDETDHIAILKLIGEIEGLLVDLLA</sequence>
<dbReference type="EMBL" id="CP002360">
    <property type="protein sequence ID" value="AEE95584.1"/>
    <property type="molecule type" value="Genomic_DNA"/>
</dbReference>
<dbReference type="SUPFAM" id="SSF158397">
    <property type="entry name" value="TM1646-like"/>
    <property type="match status" value="1"/>
</dbReference>
<dbReference type="InterPro" id="IPR005585">
    <property type="entry name" value="DUF327"/>
</dbReference>
<dbReference type="RefSeq" id="WP_013780017.1">
    <property type="nucleotide sequence ID" value="NC_015520.1"/>
</dbReference>
<dbReference type="STRING" id="697281.Mahau_0368"/>
<keyword evidence="2" id="KW-1185">Reference proteome</keyword>
<dbReference type="KEGG" id="mas:Mahau_0368"/>
<dbReference type="Proteomes" id="UP000008457">
    <property type="component" value="Chromosome"/>
</dbReference>
<organism evidence="1 2">
    <name type="scientific">Mahella australiensis (strain DSM 15567 / CIP 107919 / 50-1 BON)</name>
    <dbReference type="NCBI Taxonomy" id="697281"/>
    <lineage>
        <taxon>Bacteria</taxon>
        <taxon>Bacillati</taxon>
        <taxon>Bacillota</taxon>
        <taxon>Clostridia</taxon>
        <taxon>Thermoanaerobacterales</taxon>
        <taxon>Thermoanaerobacterales Family IV. Incertae Sedis</taxon>
        <taxon>Mahella</taxon>
    </lineage>
</organism>
<dbReference type="InterPro" id="IPR024042">
    <property type="entry name" value="TM1646-like_dom_sf"/>
</dbReference>
<evidence type="ECO:0000313" key="1">
    <source>
        <dbReference type="EMBL" id="AEE95584.1"/>
    </source>
</evidence>
<dbReference type="Gene3D" id="1.20.120.490">
    <property type="entry name" value="Hypothetical protein TM1646-like domain"/>
    <property type="match status" value="1"/>
</dbReference>
<name>F3ZXS7_MAHA5</name>
<accession>F3ZXS7</accession>
<dbReference type="AlphaFoldDB" id="F3ZXS7"/>
<dbReference type="OrthoDB" id="1680946at2"/>